<evidence type="ECO:0000259" key="7">
    <source>
        <dbReference type="PROSITE" id="PS50157"/>
    </source>
</evidence>
<evidence type="ECO:0000256" key="4">
    <source>
        <dbReference type="ARBA" id="ARBA00022833"/>
    </source>
</evidence>
<dbReference type="InterPro" id="IPR013087">
    <property type="entry name" value="Znf_C2H2_type"/>
</dbReference>
<dbReference type="PANTHER" id="PTHR24409:SF295">
    <property type="entry name" value="AZ2-RELATED"/>
    <property type="match status" value="1"/>
</dbReference>
<keyword evidence="4" id="KW-0862">Zinc</keyword>
<feature type="region of interest" description="Disordered" evidence="6">
    <location>
        <begin position="198"/>
        <end position="245"/>
    </location>
</feature>
<evidence type="ECO:0000256" key="5">
    <source>
        <dbReference type="PROSITE-ProRule" id="PRU00042"/>
    </source>
</evidence>
<keyword evidence="1" id="KW-0479">Metal-binding</keyword>
<feature type="region of interest" description="Disordered" evidence="6">
    <location>
        <begin position="155"/>
        <end position="184"/>
    </location>
</feature>
<evidence type="ECO:0000256" key="1">
    <source>
        <dbReference type="ARBA" id="ARBA00022723"/>
    </source>
</evidence>
<dbReference type="SUPFAM" id="SSF57667">
    <property type="entry name" value="beta-beta-alpha zinc fingers"/>
    <property type="match status" value="1"/>
</dbReference>
<organism evidence="8 9">
    <name type="scientific">Leucocoprinus leucothites</name>
    <dbReference type="NCBI Taxonomy" id="201217"/>
    <lineage>
        <taxon>Eukaryota</taxon>
        <taxon>Fungi</taxon>
        <taxon>Dikarya</taxon>
        <taxon>Basidiomycota</taxon>
        <taxon>Agaricomycotina</taxon>
        <taxon>Agaricomycetes</taxon>
        <taxon>Agaricomycetidae</taxon>
        <taxon>Agaricales</taxon>
        <taxon>Agaricineae</taxon>
        <taxon>Agaricaceae</taxon>
        <taxon>Leucocoprinus</taxon>
    </lineage>
</organism>
<dbReference type="Pfam" id="PF12874">
    <property type="entry name" value="zf-met"/>
    <property type="match status" value="1"/>
</dbReference>
<feature type="compositionally biased region" description="Low complexity" evidence="6">
    <location>
        <begin position="198"/>
        <end position="215"/>
    </location>
</feature>
<keyword evidence="3 5" id="KW-0863">Zinc-finger</keyword>
<feature type="domain" description="C2H2-type" evidence="7">
    <location>
        <begin position="135"/>
        <end position="157"/>
    </location>
</feature>
<feature type="domain" description="C2H2-type" evidence="7">
    <location>
        <begin position="57"/>
        <end position="84"/>
    </location>
</feature>
<evidence type="ECO:0000256" key="2">
    <source>
        <dbReference type="ARBA" id="ARBA00022737"/>
    </source>
</evidence>
<feature type="compositionally biased region" description="Basic and acidic residues" evidence="6">
    <location>
        <begin position="512"/>
        <end position="521"/>
    </location>
</feature>
<reference evidence="8 9" key="1">
    <citation type="journal article" date="2020" name="ISME J.">
        <title>Uncovering the hidden diversity of litter-decomposition mechanisms in mushroom-forming fungi.</title>
        <authorList>
            <person name="Floudas D."/>
            <person name="Bentzer J."/>
            <person name="Ahren D."/>
            <person name="Johansson T."/>
            <person name="Persson P."/>
            <person name="Tunlid A."/>
        </authorList>
    </citation>
    <scope>NUCLEOTIDE SEQUENCE [LARGE SCALE GENOMIC DNA]</scope>
    <source>
        <strain evidence="8 9">CBS 146.42</strain>
    </source>
</reference>
<protein>
    <recommendedName>
        <fullName evidence="7">C2H2-type domain-containing protein</fullName>
    </recommendedName>
</protein>
<evidence type="ECO:0000256" key="6">
    <source>
        <dbReference type="SAM" id="MobiDB-lite"/>
    </source>
</evidence>
<feature type="compositionally biased region" description="Polar residues" evidence="6">
    <location>
        <begin position="226"/>
        <end position="244"/>
    </location>
</feature>
<dbReference type="EMBL" id="JAACJO010000017">
    <property type="protein sequence ID" value="KAF5349297.1"/>
    <property type="molecule type" value="Genomic_DNA"/>
</dbReference>
<evidence type="ECO:0000256" key="3">
    <source>
        <dbReference type="ARBA" id="ARBA00022771"/>
    </source>
</evidence>
<dbReference type="GO" id="GO:0005634">
    <property type="term" value="C:nucleus"/>
    <property type="evidence" value="ECO:0007669"/>
    <property type="project" value="TreeGrafter"/>
</dbReference>
<dbReference type="GO" id="GO:0000981">
    <property type="term" value="F:DNA-binding transcription factor activity, RNA polymerase II-specific"/>
    <property type="evidence" value="ECO:0007669"/>
    <property type="project" value="TreeGrafter"/>
</dbReference>
<dbReference type="Proteomes" id="UP000559027">
    <property type="component" value="Unassembled WGS sequence"/>
</dbReference>
<dbReference type="OrthoDB" id="6105938at2759"/>
<keyword evidence="2" id="KW-0677">Repeat</keyword>
<dbReference type="GO" id="GO:0008270">
    <property type="term" value="F:zinc ion binding"/>
    <property type="evidence" value="ECO:0007669"/>
    <property type="project" value="UniProtKB-KW"/>
</dbReference>
<gene>
    <name evidence="8" type="ORF">D9756_009368</name>
</gene>
<comment type="caution">
    <text evidence="8">The sequence shown here is derived from an EMBL/GenBank/DDBJ whole genome shotgun (WGS) entry which is preliminary data.</text>
</comment>
<sequence length="909" mass="97508">MPLCPTCDNRPFATKEALLQHVRTSSNPHPFCLACDRRFSSELAYNAHMAAKHPPTFDCLKCRKQYSSQFALDGHYRGHTDHPNCPVCGKGFYDNGALTAHARETHTDLWCNICNLRFETTTAANEHYTTSPAHPKCRICGVSFRDEDMLEKHSHVHEPTLVNGSTTSPSVSASGESGTPTVRSPIYASSANLLQSPPTSAVSSTVFSPPSSASTQVKELPPVQPGTVSGPFTSPSQKFASVNAQPVPRNGSAISFGGTGFSPISPKPNIFSKDLRRVAAIDTTTRTDSPDISQMLHLQASPLLNVQAPIFSPIGLPRPGKQVDELWSSRENVQVPRTHLPRQPGLQAPISLPISPPSWNARPGSTTAPSTNHSQQLIPFSQPYRFQGVPPAIALRASLAMDERRQQLAYLPPVGGVKRGSPTFSESRLNSSRAEYNFNPRLYPGSARFVASQVLPNGSNGQNIQASIAARRGSINALPTPPANSSAFNSFNPSTTRFCNTNLSPRSIATPETKREERDQEHLRFESVVKEDSPQAHKASLQDDLSLLSAVSTPRFVADAPLQEFGVKPGVDTYRTSDTSLPSPSDFSTDFSTISSVSSNVLPAPSPTPVYKRKREPSRSRSRATSSTRSEISSFNIPTYKVTESSQCASPTSPEVVSPIGLAVLPAISPLGPSPVDLDRNFDIPEAQHPLPESLPPSPSSAHDLFIEENAPITRVKSEKEAHDRSLTVLGIHQENSALLSPLNGSADHDSEEKFYPELSPPSSPQSFVTSNQELHEEFEGPEIASAIVDPISTSRVPSRSASVYGVSHETPKSDSSHEVETEVTAKSPSPTPSPVLATPKAEDDVTLPQVVSSSHLDHEGGEFSKQHLVAPSLGVTPNVSIASTSASDGMGGMGGSSSSLPSLQCRAS</sequence>
<feature type="compositionally biased region" description="Basic residues" evidence="6">
    <location>
        <begin position="611"/>
        <end position="622"/>
    </location>
</feature>
<feature type="compositionally biased region" description="Polar residues" evidence="6">
    <location>
        <begin position="363"/>
        <end position="374"/>
    </location>
</feature>
<dbReference type="SMART" id="SM00355">
    <property type="entry name" value="ZnF_C2H2"/>
    <property type="match status" value="6"/>
</dbReference>
<evidence type="ECO:0000313" key="8">
    <source>
        <dbReference type="EMBL" id="KAF5349297.1"/>
    </source>
</evidence>
<feature type="region of interest" description="Disordered" evidence="6">
    <location>
        <begin position="746"/>
        <end position="769"/>
    </location>
</feature>
<feature type="region of interest" description="Disordered" evidence="6">
    <location>
        <begin position="340"/>
        <end position="374"/>
    </location>
</feature>
<name>A0A8H5CZ93_9AGAR</name>
<dbReference type="AlphaFoldDB" id="A0A8H5CZ93"/>
<proteinExistence type="predicted"/>
<dbReference type="PROSITE" id="PS00028">
    <property type="entry name" value="ZINC_FINGER_C2H2_1"/>
    <property type="match status" value="2"/>
</dbReference>
<feature type="region of interest" description="Disordered" evidence="6">
    <location>
        <begin position="501"/>
        <end position="521"/>
    </location>
</feature>
<feature type="region of interest" description="Disordered" evidence="6">
    <location>
        <begin position="596"/>
        <end position="632"/>
    </location>
</feature>
<feature type="compositionally biased region" description="Polar residues" evidence="6">
    <location>
        <begin position="162"/>
        <end position="184"/>
    </location>
</feature>
<dbReference type="PANTHER" id="PTHR24409">
    <property type="entry name" value="ZINC FINGER PROTEIN 142"/>
    <property type="match status" value="1"/>
</dbReference>
<dbReference type="GO" id="GO:0000977">
    <property type="term" value="F:RNA polymerase II transcription regulatory region sequence-specific DNA binding"/>
    <property type="evidence" value="ECO:0007669"/>
    <property type="project" value="TreeGrafter"/>
</dbReference>
<dbReference type="PROSITE" id="PS50157">
    <property type="entry name" value="ZINC_FINGER_C2H2_2"/>
    <property type="match status" value="3"/>
</dbReference>
<keyword evidence="9" id="KW-1185">Reference proteome</keyword>
<feature type="domain" description="C2H2-type" evidence="7">
    <location>
        <begin position="83"/>
        <end position="107"/>
    </location>
</feature>
<feature type="compositionally biased region" description="Basic and acidic residues" evidence="6">
    <location>
        <begin position="747"/>
        <end position="756"/>
    </location>
</feature>
<feature type="compositionally biased region" description="Basic and acidic residues" evidence="6">
    <location>
        <begin position="856"/>
        <end position="866"/>
    </location>
</feature>
<accession>A0A8H5CZ93</accession>
<dbReference type="Pfam" id="PF00096">
    <property type="entry name" value="zf-C2H2"/>
    <property type="match status" value="1"/>
</dbReference>
<feature type="compositionally biased region" description="Low complexity" evidence="6">
    <location>
        <begin position="623"/>
        <end position="632"/>
    </location>
</feature>
<feature type="compositionally biased region" description="Basic and acidic residues" evidence="6">
    <location>
        <begin position="810"/>
        <end position="821"/>
    </location>
</feature>
<evidence type="ECO:0000313" key="9">
    <source>
        <dbReference type="Proteomes" id="UP000559027"/>
    </source>
</evidence>
<dbReference type="InterPro" id="IPR036236">
    <property type="entry name" value="Znf_C2H2_sf"/>
</dbReference>
<feature type="region of interest" description="Disordered" evidence="6">
    <location>
        <begin position="798"/>
        <end position="909"/>
    </location>
</feature>
<dbReference type="Gene3D" id="3.30.160.60">
    <property type="entry name" value="Classic Zinc Finger"/>
    <property type="match status" value="3"/>
</dbReference>